<accession>A0ACB9ZDT2</accession>
<evidence type="ECO:0000313" key="2">
    <source>
        <dbReference type="Proteomes" id="UP001497700"/>
    </source>
</evidence>
<name>A0ACB9ZDT2_9PEZI</name>
<organism evidence="1 2">
    <name type="scientific">Hypoxylon rubiginosum</name>
    <dbReference type="NCBI Taxonomy" id="110542"/>
    <lineage>
        <taxon>Eukaryota</taxon>
        <taxon>Fungi</taxon>
        <taxon>Dikarya</taxon>
        <taxon>Ascomycota</taxon>
        <taxon>Pezizomycotina</taxon>
        <taxon>Sordariomycetes</taxon>
        <taxon>Xylariomycetidae</taxon>
        <taxon>Xylariales</taxon>
        <taxon>Hypoxylaceae</taxon>
        <taxon>Hypoxylon</taxon>
    </lineage>
</organism>
<proteinExistence type="predicted"/>
<dbReference type="EMBL" id="MU393429">
    <property type="protein sequence ID" value="KAI4869644.1"/>
    <property type="molecule type" value="Genomic_DNA"/>
</dbReference>
<evidence type="ECO:0000313" key="1">
    <source>
        <dbReference type="EMBL" id="KAI4869644.1"/>
    </source>
</evidence>
<dbReference type="Proteomes" id="UP001497700">
    <property type="component" value="Unassembled WGS sequence"/>
</dbReference>
<gene>
    <name evidence="1" type="ORF">F4820DRAFT_385722</name>
</gene>
<protein>
    <submittedName>
        <fullName evidence="1">Uncharacterized protein</fullName>
    </submittedName>
</protein>
<reference evidence="1 2" key="1">
    <citation type="journal article" date="2022" name="New Phytol.">
        <title>Ecological generalism drives hyperdiversity of secondary metabolite gene clusters in xylarialean endophytes.</title>
        <authorList>
            <person name="Franco M.E.E."/>
            <person name="Wisecaver J.H."/>
            <person name="Arnold A.E."/>
            <person name="Ju Y.M."/>
            <person name="Slot J.C."/>
            <person name="Ahrendt S."/>
            <person name="Moore L.P."/>
            <person name="Eastman K.E."/>
            <person name="Scott K."/>
            <person name="Konkel Z."/>
            <person name="Mondo S.J."/>
            <person name="Kuo A."/>
            <person name="Hayes R.D."/>
            <person name="Haridas S."/>
            <person name="Andreopoulos B."/>
            <person name="Riley R."/>
            <person name="LaButti K."/>
            <person name="Pangilinan J."/>
            <person name="Lipzen A."/>
            <person name="Amirebrahimi M."/>
            <person name="Yan J."/>
            <person name="Adam C."/>
            <person name="Keymanesh K."/>
            <person name="Ng V."/>
            <person name="Louie K."/>
            <person name="Northen T."/>
            <person name="Drula E."/>
            <person name="Henrissat B."/>
            <person name="Hsieh H.M."/>
            <person name="Youens-Clark K."/>
            <person name="Lutzoni F."/>
            <person name="Miadlikowska J."/>
            <person name="Eastwood D.C."/>
            <person name="Hamelin R.C."/>
            <person name="Grigoriev I.V."/>
            <person name="U'Ren J.M."/>
        </authorList>
    </citation>
    <scope>NUCLEOTIDE SEQUENCE [LARGE SCALE GENOMIC DNA]</scope>
    <source>
        <strain evidence="1 2">CBS 119005</strain>
    </source>
</reference>
<keyword evidence="2" id="KW-1185">Reference proteome</keyword>
<sequence length="476" mass="54628">MDLQPTLDALHVDSLADLTLEELKDTTQAAGLSKYLTLQIFLGWLNEHIKKDIRQDLGRFVPLLLEQFSESEIKAVFDKWQKKDAEEDPTNRRRYMIIKEDIFRILEHISRASNIEADLPSRPSHPFLPPPGDTDESIEDPVGLSLSDIHQMKKNSKNNNKHNRDRDLKRELEEHIALIERESNPTLRSIIWKENRKPNFSYRTSPYSSYVCKRCHKRGHWLGNCPTNLDPAFDQAPEPDYVCEICQAVGKHFKTLCSRNREPDSWTQKRLQAGARPISPIRYDSVSYLDRSSSPPHRGSPTAPSHRSDNSTVSSQWDHKQLPRRTKSDKYHRTDVGSRYRPKKPQNYSSSPLYTIREQTNHRAEEGRLAYDNDVYGSPCQQGFDSLASSPAAVIDERGNEDEVVKCVSPIVEDTPEDMLDDIERAKRDTDEFLGNLANELSPGKYSSEKVALLDICSKTIVRKKTERMKAANLMD</sequence>
<comment type="caution">
    <text evidence="1">The sequence shown here is derived from an EMBL/GenBank/DDBJ whole genome shotgun (WGS) entry which is preliminary data.</text>
</comment>